<dbReference type="EMBL" id="KV407454">
    <property type="protein sequence ID" value="KZF25994.1"/>
    <property type="molecule type" value="Genomic_DNA"/>
</dbReference>
<evidence type="ECO:0000313" key="2">
    <source>
        <dbReference type="Proteomes" id="UP000076632"/>
    </source>
</evidence>
<reference evidence="1 2" key="1">
    <citation type="journal article" date="2016" name="Fungal Biol.">
        <title>The genome of Xylona heveae provides a window into fungal endophytism.</title>
        <authorList>
            <person name="Gazis R."/>
            <person name="Kuo A."/>
            <person name="Riley R."/>
            <person name="LaButti K."/>
            <person name="Lipzen A."/>
            <person name="Lin J."/>
            <person name="Amirebrahimi M."/>
            <person name="Hesse C.N."/>
            <person name="Spatafora J.W."/>
            <person name="Henrissat B."/>
            <person name="Hainaut M."/>
            <person name="Grigoriev I.V."/>
            <person name="Hibbett D.S."/>
        </authorList>
    </citation>
    <scope>NUCLEOTIDE SEQUENCE [LARGE SCALE GENOMIC DNA]</scope>
    <source>
        <strain evidence="1 2">TC161</strain>
    </source>
</reference>
<dbReference type="RefSeq" id="XP_018191549.1">
    <property type="nucleotide sequence ID" value="XM_018333990.1"/>
</dbReference>
<gene>
    <name evidence="1" type="ORF">L228DRAFT_257502</name>
</gene>
<accession>A0A165JB15</accession>
<dbReference type="OrthoDB" id="5385189at2759"/>
<protein>
    <submittedName>
        <fullName evidence="1">Uncharacterized protein</fullName>
    </submittedName>
</protein>
<sequence>MPNLTDDRWLWLGLGVLSFFAIRAVSSQLGIVQRLTGVSSEQRPPHVICQDTEDGNFEGFPNGFFLLTISALNLDTLQKLTEGSSYDLRGAALKIICERAVRSPSFDQLLDDLAGPGPELRDRALTALKFLCESPVRSQITTLATFTALITCLCNLLPHPAPTPANPRSPTERAAMSVLVRLLPQNTSDAIRAGLVKRWLVKYPLGHTEGQKRLAIQQLKTWSTDDFLLSEIICMIDNTPEGRKQMRQAGLMGSAMGEDEDVIDTWMIGGEDTAGDAVSISLARSNRRVREESAEEQALRRRRREAMVLSEGGRPLGREDIIQREDIATSDEVERQLESLMEEVNREDEGLA</sequence>
<dbReference type="GeneID" id="28899127"/>
<dbReference type="Proteomes" id="UP000076632">
    <property type="component" value="Unassembled WGS sequence"/>
</dbReference>
<organism evidence="1 2">
    <name type="scientific">Xylona heveae (strain CBS 132557 / TC161)</name>
    <dbReference type="NCBI Taxonomy" id="1328760"/>
    <lineage>
        <taxon>Eukaryota</taxon>
        <taxon>Fungi</taxon>
        <taxon>Dikarya</taxon>
        <taxon>Ascomycota</taxon>
        <taxon>Pezizomycotina</taxon>
        <taxon>Xylonomycetes</taxon>
        <taxon>Xylonales</taxon>
        <taxon>Xylonaceae</taxon>
        <taxon>Xylona</taxon>
    </lineage>
</organism>
<name>A0A165JB15_XYLHT</name>
<dbReference type="OMA" id="EPKTQYI"/>
<dbReference type="InterPro" id="IPR016024">
    <property type="entry name" value="ARM-type_fold"/>
</dbReference>
<dbReference type="InParanoid" id="A0A165JB15"/>
<dbReference type="AlphaFoldDB" id="A0A165JB15"/>
<dbReference type="SUPFAM" id="SSF48371">
    <property type="entry name" value="ARM repeat"/>
    <property type="match status" value="1"/>
</dbReference>
<proteinExistence type="predicted"/>
<evidence type="ECO:0000313" key="1">
    <source>
        <dbReference type="EMBL" id="KZF25994.1"/>
    </source>
</evidence>
<keyword evidence="2" id="KW-1185">Reference proteome</keyword>